<dbReference type="Proteomes" id="UP000249185">
    <property type="component" value="Unassembled WGS sequence"/>
</dbReference>
<reference evidence="1 2" key="1">
    <citation type="submission" date="2017-08" db="EMBL/GenBank/DDBJ databases">
        <title>Infants hospitalized years apart are colonized by the same room-sourced microbial strains.</title>
        <authorList>
            <person name="Brooks B."/>
            <person name="Olm M.R."/>
            <person name="Firek B.A."/>
            <person name="Baker R."/>
            <person name="Thomas B.C."/>
            <person name="Morowitz M.J."/>
            <person name="Banfield J.F."/>
        </authorList>
    </citation>
    <scope>NUCLEOTIDE SEQUENCE [LARGE SCALE GENOMIC DNA]</scope>
    <source>
        <strain evidence="1">S2_005_002_R2_34</strain>
    </source>
</reference>
<organism evidence="1 2">
    <name type="scientific">Rhodovulum sulfidophilum</name>
    <name type="common">Rhodobacter sulfidophilus</name>
    <dbReference type="NCBI Taxonomy" id="35806"/>
    <lineage>
        <taxon>Bacteria</taxon>
        <taxon>Pseudomonadati</taxon>
        <taxon>Pseudomonadota</taxon>
        <taxon>Alphaproteobacteria</taxon>
        <taxon>Rhodobacterales</taxon>
        <taxon>Paracoccaceae</taxon>
        <taxon>Rhodovulum</taxon>
    </lineage>
</organism>
<dbReference type="PROSITE" id="PS51257">
    <property type="entry name" value="PROKAR_LIPOPROTEIN"/>
    <property type="match status" value="1"/>
</dbReference>
<comment type="caution">
    <text evidence="1">The sequence shown here is derived from an EMBL/GenBank/DDBJ whole genome shotgun (WGS) entry which is preliminary data.</text>
</comment>
<accession>A0A2W5Q5F5</accession>
<name>A0A2W5Q5F5_RHOSU</name>
<evidence type="ECO:0008006" key="3">
    <source>
        <dbReference type="Google" id="ProtNLM"/>
    </source>
</evidence>
<gene>
    <name evidence="1" type="ORF">DI556_02890</name>
</gene>
<dbReference type="EMBL" id="QFPW01000001">
    <property type="protein sequence ID" value="PZQ52607.1"/>
    <property type="molecule type" value="Genomic_DNA"/>
</dbReference>
<evidence type="ECO:0000313" key="1">
    <source>
        <dbReference type="EMBL" id="PZQ52607.1"/>
    </source>
</evidence>
<dbReference type="AlphaFoldDB" id="A0A2W5Q5F5"/>
<proteinExistence type="predicted"/>
<sequence length="183" mass="18476">MRKVLTLTGVAALFLAGCSGMTTERTAASGDTVALQATVESVDQATRHLVLVGPDGGRVAFVAGPEVRNLAQVEAGDTVTVAYHDSVVLSMAAPDAPQGTVAAAARAPQGARPGGGAAVATDVVVTVISYDANSGFATFRTDDGVVHRATVPPELRTFAERTAPGSRVLVSMTEAVAVSVTEG</sequence>
<evidence type="ECO:0000313" key="2">
    <source>
        <dbReference type="Proteomes" id="UP000249185"/>
    </source>
</evidence>
<protein>
    <recommendedName>
        <fullName evidence="3">Lipoprotein</fullName>
    </recommendedName>
</protein>